<evidence type="ECO:0000256" key="7">
    <source>
        <dbReference type="ARBA" id="ARBA00048830"/>
    </source>
</evidence>
<name>A0A6P6KH40_CARAU</name>
<evidence type="ECO:0000256" key="6">
    <source>
        <dbReference type="ARBA" id="ARBA00022842"/>
    </source>
</evidence>
<dbReference type="SUPFAM" id="SSF81631">
    <property type="entry name" value="PAP/OAS1 substrate-binding domain"/>
    <property type="match status" value="1"/>
</dbReference>
<evidence type="ECO:0000313" key="19">
    <source>
        <dbReference type="Proteomes" id="UP000515129"/>
    </source>
</evidence>
<feature type="compositionally biased region" description="Polar residues" evidence="16">
    <location>
        <begin position="566"/>
        <end position="624"/>
    </location>
</feature>
<keyword evidence="19" id="KW-1185">Reference proteome</keyword>
<dbReference type="GeneID" id="113051419"/>
<evidence type="ECO:0000256" key="15">
    <source>
        <dbReference type="ARBA" id="ARBA00083848"/>
    </source>
</evidence>
<evidence type="ECO:0000256" key="4">
    <source>
        <dbReference type="ARBA" id="ARBA00022679"/>
    </source>
</evidence>
<dbReference type="GO" id="GO:0003729">
    <property type="term" value="F:mRNA binding"/>
    <property type="evidence" value="ECO:0007669"/>
    <property type="project" value="TreeGrafter"/>
</dbReference>
<evidence type="ECO:0000259" key="17">
    <source>
        <dbReference type="Pfam" id="PF03828"/>
    </source>
</evidence>
<dbReference type="FunFam" id="3.30.460.10:FF:000006">
    <property type="entry name" value="non-canonical poly(A) RNA polymerase PAPD5"/>
    <property type="match status" value="1"/>
</dbReference>
<dbReference type="GO" id="GO:0043634">
    <property type="term" value="P:polyadenylation-dependent ncRNA catabolic process"/>
    <property type="evidence" value="ECO:0007669"/>
    <property type="project" value="TreeGrafter"/>
</dbReference>
<feature type="compositionally biased region" description="Basic and acidic residues" evidence="16">
    <location>
        <begin position="57"/>
        <end position="72"/>
    </location>
</feature>
<evidence type="ECO:0000256" key="16">
    <source>
        <dbReference type="SAM" id="MobiDB-lite"/>
    </source>
</evidence>
<evidence type="ECO:0000256" key="1">
    <source>
        <dbReference type="ARBA" id="ARBA00001936"/>
    </source>
</evidence>
<dbReference type="GO" id="GO:0046872">
    <property type="term" value="F:metal ion binding"/>
    <property type="evidence" value="ECO:0007669"/>
    <property type="project" value="UniProtKB-KW"/>
</dbReference>
<dbReference type="GO" id="GO:0005730">
    <property type="term" value="C:nucleolus"/>
    <property type="evidence" value="ECO:0007669"/>
    <property type="project" value="TreeGrafter"/>
</dbReference>
<dbReference type="Pfam" id="PF03828">
    <property type="entry name" value="PAP_assoc"/>
    <property type="match status" value="1"/>
</dbReference>
<dbReference type="CDD" id="cd05402">
    <property type="entry name" value="NT_PAP_TUTase"/>
    <property type="match status" value="1"/>
</dbReference>
<keyword evidence="4" id="KW-0808">Transferase</keyword>
<dbReference type="KEGG" id="caua:113051419"/>
<keyword evidence="6" id="KW-0460">Magnesium</keyword>
<dbReference type="Gene3D" id="3.30.460.10">
    <property type="entry name" value="Beta Polymerase, domain 2"/>
    <property type="match status" value="1"/>
</dbReference>
<evidence type="ECO:0000256" key="12">
    <source>
        <dbReference type="ARBA" id="ARBA00076531"/>
    </source>
</evidence>
<evidence type="ECO:0000256" key="9">
    <source>
        <dbReference type="ARBA" id="ARBA00063831"/>
    </source>
</evidence>
<dbReference type="OrthoDB" id="273917at2759"/>
<evidence type="ECO:0000256" key="5">
    <source>
        <dbReference type="ARBA" id="ARBA00022723"/>
    </source>
</evidence>
<gene>
    <name evidence="20" type="primary">LOC113051419</name>
</gene>
<evidence type="ECO:0000256" key="14">
    <source>
        <dbReference type="ARBA" id="ARBA00082009"/>
    </source>
</evidence>
<dbReference type="InterPro" id="IPR002058">
    <property type="entry name" value="PAP_assoc"/>
</dbReference>
<dbReference type="Pfam" id="PF22600">
    <property type="entry name" value="MTPAP-like_central"/>
    <property type="match status" value="1"/>
</dbReference>
<dbReference type="PANTHER" id="PTHR23092">
    <property type="entry name" value="POLY(A) RNA POLYMERASE"/>
    <property type="match status" value="1"/>
</dbReference>
<feature type="compositionally biased region" description="Low complexity" evidence="16">
    <location>
        <begin position="519"/>
        <end position="547"/>
    </location>
</feature>
<evidence type="ECO:0000256" key="8">
    <source>
        <dbReference type="ARBA" id="ARBA00054414"/>
    </source>
</evidence>
<evidence type="ECO:0000256" key="2">
    <source>
        <dbReference type="ARBA" id="ARBA00008593"/>
    </source>
</evidence>
<dbReference type="SUPFAM" id="SSF81301">
    <property type="entry name" value="Nucleotidyltransferase"/>
    <property type="match status" value="1"/>
</dbReference>
<dbReference type="GO" id="GO:0031123">
    <property type="term" value="P:RNA 3'-end processing"/>
    <property type="evidence" value="ECO:0007669"/>
    <property type="project" value="TreeGrafter"/>
</dbReference>
<dbReference type="GO" id="GO:0031499">
    <property type="term" value="C:TRAMP complex"/>
    <property type="evidence" value="ECO:0007669"/>
    <property type="project" value="TreeGrafter"/>
</dbReference>
<dbReference type="GO" id="GO:0060212">
    <property type="term" value="P:negative regulation of nuclear-transcribed mRNA poly(A) tail shortening"/>
    <property type="evidence" value="ECO:0007669"/>
    <property type="project" value="UniProtKB-ARBA"/>
</dbReference>
<comment type="function">
    <text evidence="8">Terminal nucleotidyltransferase that catalyzes preferentially the transfer of ATP and GTP on RNA 3' poly(A) tail creating a heterogeneous 3' poly(A) tail leading to mRNAs stabilization by protecting mRNAs from active deadenylation. Also functions as a catalytic subunit of a TRAMP-like complex which has a poly(A) RNA polymerase activity and is involved in a post-transcriptional quality control mechanism. Polyadenylation with short oligo(A) tails is required for the degradative activity of the exosome on several of its nuclear RNA substrates. Has no terminal uridylyltransferase activity, and does not play a role in replication-dependent histone mRNA degradation via uridylation.</text>
</comment>
<dbReference type="FunFam" id="1.10.1410.10:FF:000003">
    <property type="entry name" value="non-canonical poly(A) RNA polymerase PAPD7"/>
    <property type="match status" value="1"/>
</dbReference>
<evidence type="ECO:0000313" key="20">
    <source>
        <dbReference type="RefSeq" id="XP_026070951.1"/>
    </source>
</evidence>
<dbReference type="GO" id="GO:0070568">
    <property type="term" value="F:guanylyltransferase activity"/>
    <property type="evidence" value="ECO:0007669"/>
    <property type="project" value="UniProtKB-ARBA"/>
</dbReference>
<dbReference type="RefSeq" id="XP_026070951.1">
    <property type="nucleotide sequence ID" value="XM_026215166.1"/>
</dbReference>
<comment type="cofactor">
    <cofactor evidence="1">
        <name>Mn(2+)</name>
        <dbReference type="ChEBI" id="CHEBI:29035"/>
    </cofactor>
</comment>
<dbReference type="InterPro" id="IPR045862">
    <property type="entry name" value="Trf4-like"/>
</dbReference>
<dbReference type="InterPro" id="IPR043519">
    <property type="entry name" value="NT_sf"/>
</dbReference>
<keyword evidence="5" id="KW-0479">Metal-binding</keyword>
<dbReference type="PANTHER" id="PTHR23092:SF51">
    <property type="entry name" value="TERMINAL NUCLEOTIDYLTRANSFERASE 4B"/>
    <property type="match status" value="1"/>
</dbReference>
<comment type="subunit">
    <text evidence="9">Component of a nuclear TRAMP-like complex, an ATP-dependent exosome regulatory complex consisting of a helicase (MTREX), an oligadenylate polymerase (TENT4B or TENT4A), and a substrate specific RNA-binding factor (ZCCHC7 or ZCCHC8). Several TRAMP-like complexes exist with specific compositions and are associated with nuclear, or nucleolar RNA exosomes.</text>
</comment>
<evidence type="ECO:0000256" key="10">
    <source>
        <dbReference type="ARBA" id="ARBA00067213"/>
    </source>
</evidence>
<dbReference type="AlphaFoldDB" id="A0A6P6KH40"/>
<evidence type="ECO:0000256" key="11">
    <source>
        <dbReference type="ARBA" id="ARBA00076412"/>
    </source>
</evidence>
<sequence length="642" mass="72055">MDPRIAWFQPEQRGPANNLWMHIWETTQTLGNLYFNNHCNTASAKLTSSSNAADSSGKPKDHRGMSRSKPDSEVSDQQDFIPLEANSTSRGVRGGGQVVASRFAVVGTELPSKRKRDNKASTFGFNRNLLLTDGVEDIYTGMPWKSRNYTEGIVGLHEEIKDFYKYISPRPEEDHMRQEVVERIQRVIKDLWPNAEVQVFGSFSTGLYLPTSDIDLVVFGHWETLPLWTLEEALRKRKIADENSVKVLDKATVPIIKLTDLHTEVKVDISFNVQNGVKAANLIKEFKQQFPVLPYLVLVLKQFLLQRELNEVFTGGIGSYSLFLMVVSFLQLHYREDACSSNPNLGVLLIEFFELYGRHFNYLKTGIRIRDGGSYVAKDEVQKGMLDGYRPSMLYIEDPLQPGNDVGRSSYGAMQVKEAFDYAYVVLNHAVSPIAKYYPNNKSESILGRIIRVTQEVAEYRDWISAQWGQRSNNEPVLNCNENDVTLLVESEELDECNNNNNVSEDSAVLPTVPRSKVSSNSSSPSLSLPSSPSSSSPSSTASSSSDADSDGTPYKTLKALGGRGSNSYSENTVRNLSNHRSQNHSATMPTPTYKGNKSRQLAKSAQGQHNNPNKIQQNKSQKTTMKKRKPQREVAREDLCR</sequence>
<dbReference type="Proteomes" id="UP000515129">
    <property type="component" value="Chromosome 32"/>
</dbReference>
<protein>
    <recommendedName>
        <fullName evidence="10">Terminal nucleotidyltransferase 4A</fullName>
        <ecNumber evidence="3">2.7.7.19</ecNumber>
    </recommendedName>
    <alternativeName>
        <fullName evidence="13">DNA polymerase sigma</fullName>
    </alternativeName>
    <alternativeName>
        <fullName evidence="12">Non-canonical poly(A) RNA polymerase PAPD7</fullName>
    </alternativeName>
    <alternativeName>
        <fullName evidence="11">PAP-associated domain-containing protein 7</fullName>
    </alternativeName>
    <alternativeName>
        <fullName evidence="15">TRAMP-like complex polyadenylate polymerase</fullName>
    </alternativeName>
    <alternativeName>
        <fullName evidence="14">Terminal guanylyltransferase</fullName>
    </alternativeName>
</protein>
<feature type="region of interest" description="Disordered" evidence="16">
    <location>
        <begin position="497"/>
        <end position="642"/>
    </location>
</feature>
<comment type="similarity">
    <text evidence="2">Belongs to the DNA polymerase type-B-like family.</text>
</comment>
<evidence type="ECO:0000259" key="18">
    <source>
        <dbReference type="Pfam" id="PF22600"/>
    </source>
</evidence>
<organism evidence="19 20">
    <name type="scientific">Carassius auratus</name>
    <name type="common">Goldfish</name>
    <dbReference type="NCBI Taxonomy" id="7957"/>
    <lineage>
        <taxon>Eukaryota</taxon>
        <taxon>Metazoa</taxon>
        <taxon>Chordata</taxon>
        <taxon>Craniata</taxon>
        <taxon>Vertebrata</taxon>
        <taxon>Euteleostomi</taxon>
        <taxon>Actinopterygii</taxon>
        <taxon>Neopterygii</taxon>
        <taxon>Teleostei</taxon>
        <taxon>Ostariophysi</taxon>
        <taxon>Cypriniformes</taxon>
        <taxon>Cyprinidae</taxon>
        <taxon>Cyprininae</taxon>
        <taxon>Carassius</taxon>
    </lineage>
</organism>
<feature type="domain" description="Poly(A) RNA polymerase mitochondrial-like central palm" evidence="18">
    <location>
        <begin position="156"/>
        <end position="287"/>
    </location>
</feature>
<dbReference type="GO" id="GO:1905870">
    <property type="term" value="P:positive regulation of 3'-UTR-mediated mRNA stabilization"/>
    <property type="evidence" value="ECO:0007669"/>
    <property type="project" value="UniProtKB-ARBA"/>
</dbReference>
<dbReference type="EC" id="2.7.7.19" evidence="3"/>
<dbReference type="Gene3D" id="1.10.1410.10">
    <property type="match status" value="1"/>
</dbReference>
<dbReference type="GO" id="GO:1990817">
    <property type="term" value="F:poly(A) RNA polymerase activity"/>
    <property type="evidence" value="ECO:0007669"/>
    <property type="project" value="UniProtKB-EC"/>
</dbReference>
<evidence type="ECO:0000256" key="3">
    <source>
        <dbReference type="ARBA" id="ARBA00012388"/>
    </source>
</evidence>
<proteinExistence type="inferred from homology"/>
<feature type="compositionally biased region" description="Basic and acidic residues" evidence="16">
    <location>
        <begin position="632"/>
        <end position="642"/>
    </location>
</feature>
<reference evidence="20" key="1">
    <citation type="submission" date="2025-08" db="UniProtKB">
        <authorList>
            <consortium name="RefSeq"/>
        </authorList>
    </citation>
    <scope>IDENTIFICATION</scope>
    <source>
        <strain evidence="20">Wakin</strain>
        <tissue evidence="20">Muscle</tissue>
    </source>
</reference>
<dbReference type="InterPro" id="IPR054708">
    <property type="entry name" value="MTPAP-like_central"/>
</dbReference>
<accession>A0A6P6KH40</accession>
<feature type="region of interest" description="Disordered" evidence="16">
    <location>
        <begin position="46"/>
        <end position="93"/>
    </location>
</feature>
<comment type="catalytic activity">
    <reaction evidence="7">
        <text>RNA(n) + ATP = RNA(n)-3'-adenine ribonucleotide + diphosphate</text>
        <dbReference type="Rhea" id="RHEA:11332"/>
        <dbReference type="Rhea" id="RHEA-COMP:14527"/>
        <dbReference type="Rhea" id="RHEA-COMP:17347"/>
        <dbReference type="ChEBI" id="CHEBI:30616"/>
        <dbReference type="ChEBI" id="CHEBI:33019"/>
        <dbReference type="ChEBI" id="CHEBI:140395"/>
        <dbReference type="ChEBI" id="CHEBI:173115"/>
        <dbReference type="EC" id="2.7.7.19"/>
    </reaction>
</comment>
<evidence type="ECO:0000256" key="13">
    <source>
        <dbReference type="ARBA" id="ARBA00080076"/>
    </source>
</evidence>
<feature type="domain" description="PAP-associated" evidence="17">
    <location>
        <begin position="344"/>
        <end position="404"/>
    </location>
</feature>